<comment type="subunit">
    <text evidence="4 6">Monomer.</text>
</comment>
<proteinExistence type="inferred from homology"/>
<dbReference type="InterPro" id="IPR019813">
    <property type="entry name" value="Translation_initiation_fac3_CS"/>
</dbReference>
<dbReference type="HAMAP" id="MF_00080">
    <property type="entry name" value="IF_3"/>
    <property type="match status" value="1"/>
</dbReference>
<feature type="domain" description="Translation initiation factor 3 N-terminal" evidence="8">
    <location>
        <begin position="13"/>
        <end position="81"/>
    </location>
</feature>
<evidence type="ECO:0000256" key="3">
    <source>
        <dbReference type="ARBA" id="ARBA00022917"/>
    </source>
</evidence>
<dbReference type="PANTHER" id="PTHR10938">
    <property type="entry name" value="TRANSLATION INITIATION FACTOR IF-3"/>
    <property type="match status" value="1"/>
</dbReference>
<reference evidence="9" key="1">
    <citation type="journal article" date="2020" name="mSystems">
        <title>Genome- and Community-Level Interaction Insights into Carbon Utilization and Element Cycling Functions of Hydrothermarchaeota in Hydrothermal Sediment.</title>
        <authorList>
            <person name="Zhou Z."/>
            <person name="Liu Y."/>
            <person name="Xu W."/>
            <person name="Pan J."/>
            <person name="Luo Z.H."/>
            <person name="Li M."/>
        </authorList>
    </citation>
    <scope>NUCLEOTIDE SEQUENCE [LARGE SCALE GENOMIC DNA]</scope>
    <source>
        <strain evidence="9">SpSt-289</strain>
    </source>
</reference>
<dbReference type="GO" id="GO:0005829">
    <property type="term" value="C:cytosol"/>
    <property type="evidence" value="ECO:0007669"/>
    <property type="project" value="TreeGrafter"/>
</dbReference>
<dbReference type="EMBL" id="DSMG01000165">
    <property type="protein sequence ID" value="HDX32900.1"/>
    <property type="molecule type" value="Genomic_DNA"/>
</dbReference>
<dbReference type="FunFam" id="3.30.110.10:FF:000001">
    <property type="entry name" value="Translation initiation factor IF-3"/>
    <property type="match status" value="1"/>
</dbReference>
<name>A0A7C1FTG0_9CHLR</name>
<evidence type="ECO:0000256" key="6">
    <source>
        <dbReference type="RuleBase" id="RU000646"/>
    </source>
</evidence>
<dbReference type="FunFam" id="3.10.20.80:FF:000001">
    <property type="entry name" value="Translation initiation factor IF-3"/>
    <property type="match status" value="1"/>
</dbReference>
<dbReference type="AlphaFoldDB" id="A0A7C1FTG0"/>
<dbReference type="SUPFAM" id="SSF54364">
    <property type="entry name" value="Translation initiation factor IF3, N-terminal domain"/>
    <property type="match status" value="1"/>
</dbReference>
<dbReference type="GO" id="GO:0016020">
    <property type="term" value="C:membrane"/>
    <property type="evidence" value="ECO:0007669"/>
    <property type="project" value="TreeGrafter"/>
</dbReference>
<protein>
    <recommendedName>
        <fullName evidence="4 5">Translation initiation factor IF-3</fullName>
    </recommendedName>
</protein>
<gene>
    <name evidence="4" type="primary">infC</name>
    <name evidence="9" type="ORF">ENQ20_15635</name>
</gene>
<comment type="similarity">
    <text evidence="1 4 6">Belongs to the IF-3 family.</text>
</comment>
<feature type="domain" description="Translation initiation factor 3 C-terminal" evidence="7">
    <location>
        <begin position="89"/>
        <end position="174"/>
    </location>
</feature>
<dbReference type="NCBIfam" id="TIGR00168">
    <property type="entry name" value="infC"/>
    <property type="match status" value="1"/>
</dbReference>
<keyword evidence="4" id="KW-0963">Cytoplasm</keyword>
<comment type="caution">
    <text evidence="9">The sequence shown here is derived from an EMBL/GenBank/DDBJ whole genome shotgun (WGS) entry which is preliminary data.</text>
</comment>
<dbReference type="InterPro" id="IPR019814">
    <property type="entry name" value="Translation_initiation_fac_3_N"/>
</dbReference>
<dbReference type="GO" id="GO:0003743">
    <property type="term" value="F:translation initiation factor activity"/>
    <property type="evidence" value="ECO:0007669"/>
    <property type="project" value="UniProtKB-UniRule"/>
</dbReference>
<dbReference type="InterPro" id="IPR019815">
    <property type="entry name" value="Translation_initiation_fac_3_C"/>
</dbReference>
<dbReference type="GO" id="GO:0032790">
    <property type="term" value="P:ribosome disassembly"/>
    <property type="evidence" value="ECO:0007669"/>
    <property type="project" value="TreeGrafter"/>
</dbReference>
<comment type="function">
    <text evidence="4 6">IF-3 binds to the 30S ribosomal subunit and shifts the equilibrium between 70S ribosomes and their 50S and 30S subunits in favor of the free subunits, thus enhancing the availability of 30S subunits on which protein synthesis initiation begins.</text>
</comment>
<evidence type="ECO:0000256" key="5">
    <source>
        <dbReference type="NCBIfam" id="TIGR00168"/>
    </source>
</evidence>
<keyword evidence="2 4" id="KW-0396">Initiation factor</keyword>
<dbReference type="Gene3D" id="3.30.110.10">
    <property type="entry name" value="Translation initiation factor 3 (IF-3), C-terminal domain"/>
    <property type="match status" value="1"/>
</dbReference>
<dbReference type="PROSITE" id="PS00938">
    <property type="entry name" value="IF3"/>
    <property type="match status" value="1"/>
</dbReference>
<dbReference type="InterPro" id="IPR001288">
    <property type="entry name" value="Translation_initiation_fac_3"/>
</dbReference>
<dbReference type="InterPro" id="IPR036787">
    <property type="entry name" value="T_IF-3_N_sf"/>
</dbReference>
<comment type="subcellular location">
    <subcellularLocation>
        <location evidence="4 6">Cytoplasm</location>
    </subcellularLocation>
</comment>
<dbReference type="PANTHER" id="PTHR10938:SF0">
    <property type="entry name" value="TRANSLATION INITIATION FACTOR IF-3, MITOCHONDRIAL"/>
    <property type="match status" value="1"/>
</dbReference>
<dbReference type="Pfam" id="PF00707">
    <property type="entry name" value="IF3_C"/>
    <property type="match status" value="1"/>
</dbReference>
<organism evidence="9">
    <name type="scientific">Caldilinea aerophila</name>
    <dbReference type="NCBI Taxonomy" id="133453"/>
    <lineage>
        <taxon>Bacteria</taxon>
        <taxon>Bacillati</taxon>
        <taxon>Chloroflexota</taxon>
        <taxon>Caldilineae</taxon>
        <taxon>Caldilineales</taxon>
        <taxon>Caldilineaceae</taxon>
        <taxon>Caldilinea</taxon>
    </lineage>
</organism>
<dbReference type="Pfam" id="PF05198">
    <property type="entry name" value="IF3_N"/>
    <property type="match status" value="1"/>
</dbReference>
<dbReference type="InterPro" id="IPR036788">
    <property type="entry name" value="T_IF-3_C_sf"/>
</dbReference>
<dbReference type="GO" id="GO:0043022">
    <property type="term" value="F:ribosome binding"/>
    <property type="evidence" value="ECO:0007669"/>
    <property type="project" value="UniProtKB-ARBA"/>
</dbReference>
<keyword evidence="3 4" id="KW-0648">Protein biosynthesis</keyword>
<dbReference type="SUPFAM" id="SSF55200">
    <property type="entry name" value="Translation initiation factor IF3, C-terminal domain"/>
    <property type="match status" value="1"/>
</dbReference>
<sequence>MQRSVSSVDSTRINSEIRAPRVRVIDSTGKQLGIMSTREALALATEQALDLVEVAPNADPPVCRLMDYGKYLYEKQKRERESRKAQKQIEVKELRLRPKTDEHDINVVIARIRKFAKEGAKIRVRIRFRGREMQHPEVARSLLERVANDTADVVTVESMPTFDGNSMVMVLAPQN</sequence>
<evidence type="ECO:0000259" key="8">
    <source>
        <dbReference type="Pfam" id="PF05198"/>
    </source>
</evidence>
<evidence type="ECO:0000256" key="4">
    <source>
        <dbReference type="HAMAP-Rule" id="MF_00080"/>
    </source>
</evidence>
<evidence type="ECO:0000256" key="1">
    <source>
        <dbReference type="ARBA" id="ARBA00005439"/>
    </source>
</evidence>
<dbReference type="Gene3D" id="3.10.20.80">
    <property type="entry name" value="Translation initiation factor 3 (IF-3), N-terminal domain"/>
    <property type="match status" value="1"/>
</dbReference>
<evidence type="ECO:0000313" key="9">
    <source>
        <dbReference type="EMBL" id="HDX32900.1"/>
    </source>
</evidence>
<evidence type="ECO:0000259" key="7">
    <source>
        <dbReference type="Pfam" id="PF00707"/>
    </source>
</evidence>
<accession>A0A7C1FTG0</accession>
<evidence type="ECO:0000256" key="2">
    <source>
        <dbReference type="ARBA" id="ARBA00022540"/>
    </source>
</evidence>